<comment type="caution">
    <text evidence="1">The sequence shown here is derived from an EMBL/GenBank/DDBJ whole genome shotgun (WGS) entry which is preliminary data.</text>
</comment>
<dbReference type="STRING" id="297318.BK138_01630"/>
<proteinExistence type="predicted"/>
<accession>A0A1R1EZY7</accession>
<dbReference type="RefSeq" id="WP_076165035.1">
    <property type="nucleotide sequence ID" value="NZ_MRTP01000001.1"/>
</dbReference>
<dbReference type="Proteomes" id="UP000187172">
    <property type="component" value="Unassembled WGS sequence"/>
</dbReference>
<name>A0A1R1EZY7_9BACL</name>
<evidence type="ECO:0000313" key="2">
    <source>
        <dbReference type="Proteomes" id="UP000187172"/>
    </source>
</evidence>
<keyword evidence="2" id="KW-1185">Reference proteome</keyword>
<organism evidence="1 2">
    <name type="scientific">Paenibacillus rhizosphaerae</name>
    <dbReference type="NCBI Taxonomy" id="297318"/>
    <lineage>
        <taxon>Bacteria</taxon>
        <taxon>Bacillati</taxon>
        <taxon>Bacillota</taxon>
        <taxon>Bacilli</taxon>
        <taxon>Bacillales</taxon>
        <taxon>Paenibacillaceae</taxon>
        <taxon>Paenibacillus</taxon>
    </lineage>
</organism>
<sequence length="62" mass="7130">MVGIVEKEPFSVLGSRIADEVPEWIPPLWQEVNHDYIEISNLAIRHLVHSAPECFVKESMRS</sequence>
<dbReference type="AlphaFoldDB" id="A0A1R1EZY7"/>
<protein>
    <submittedName>
        <fullName evidence="1">Uncharacterized protein</fullName>
    </submittedName>
</protein>
<gene>
    <name evidence="1" type="ORF">BK138_01630</name>
</gene>
<dbReference type="EMBL" id="MRTP01000001">
    <property type="protein sequence ID" value="OMF57346.1"/>
    <property type="molecule type" value="Genomic_DNA"/>
</dbReference>
<reference evidence="1 2" key="1">
    <citation type="submission" date="2016-11" db="EMBL/GenBank/DDBJ databases">
        <title>Paenibacillus species isolates.</title>
        <authorList>
            <person name="Beno S.M."/>
        </authorList>
    </citation>
    <scope>NUCLEOTIDE SEQUENCE [LARGE SCALE GENOMIC DNA]</scope>
    <source>
        <strain evidence="1 2">FSL R5-0378</strain>
    </source>
</reference>
<evidence type="ECO:0000313" key="1">
    <source>
        <dbReference type="EMBL" id="OMF57346.1"/>
    </source>
</evidence>